<feature type="transmembrane region" description="Helical" evidence="1">
    <location>
        <begin position="44"/>
        <end position="61"/>
    </location>
</feature>
<keyword evidence="1" id="KW-0472">Membrane</keyword>
<dbReference type="RefSeq" id="WP_062370954.1">
    <property type="nucleotide sequence ID" value="NZ_CP007140.1"/>
</dbReference>
<feature type="transmembrane region" description="Helical" evidence="1">
    <location>
        <begin position="177"/>
        <end position="195"/>
    </location>
</feature>
<feature type="transmembrane region" description="Helical" evidence="1">
    <location>
        <begin position="145"/>
        <end position="165"/>
    </location>
</feature>
<feature type="transmembrane region" description="Helical" evidence="1">
    <location>
        <begin position="106"/>
        <end position="124"/>
    </location>
</feature>
<protein>
    <submittedName>
        <fullName evidence="2">Uncharacterized protein</fullName>
    </submittedName>
</protein>
<dbReference type="KEGG" id="tgy:X802_03275"/>
<keyword evidence="1" id="KW-1133">Transmembrane helix</keyword>
<dbReference type="OrthoDB" id="387560at2157"/>
<reference evidence="2 3" key="1">
    <citation type="submission" date="2014-01" db="EMBL/GenBank/DDBJ databases">
        <title>Genome sequencing of Thermococcus guaymasensis.</title>
        <authorList>
            <person name="Zhang X."/>
            <person name="Alvare G."/>
            <person name="Fristensky B."/>
            <person name="Chen L."/>
            <person name="Suen T."/>
            <person name="Chen Q."/>
            <person name="Ma K."/>
        </authorList>
    </citation>
    <scope>NUCLEOTIDE SEQUENCE [LARGE SCALE GENOMIC DNA]</scope>
    <source>
        <strain evidence="2 3">DSM 11113</strain>
    </source>
</reference>
<organism evidence="2 3">
    <name type="scientific">Thermococcus guaymasensis DSM 11113</name>
    <dbReference type="NCBI Taxonomy" id="1432656"/>
    <lineage>
        <taxon>Archaea</taxon>
        <taxon>Methanobacteriati</taxon>
        <taxon>Methanobacteriota</taxon>
        <taxon>Thermococci</taxon>
        <taxon>Thermococcales</taxon>
        <taxon>Thermococcaceae</taxon>
        <taxon>Thermococcus</taxon>
    </lineage>
</organism>
<proteinExistence type="predicted"/>
<feature type="transmembrane region" description="Helical" evidence="1">
    <location>
        <begin position="73"/>
        <end position="94"/>
    </location>
</feature>
<dbReference type="AlphaFoldDB" id="A0A0X1KN70"/>
<gene>
    <name evidence="2" type="ORF">X802_03275</name>
</gene>
<evidence type="ECO:0000313" key="2">
    <source>
        <dbReference type="EMBL" id="AJC72685.1"/>
    </source>
</evidence>
<dbReference type="GeneID" id="27134677"/>
<dbReference type="EMBL" id="CP007140">
    <property type="protein sequence ID" value="AJC72685.1"/>
    <property type="molecule type" value="Genomic_DNA"/>
</dbReference>
<keyword evidence="3" id="KW-1185">Reference proteome</keyword>
<keyword evidence="1" id="KW-0812">Transmembrane</keyword>
<accession>A0A0X1KN70</accession>
<evidence type="ECO:0000256" key="1">
    <source>
        <dbReference type="SAM" id="Phobius"/>
    </source>
</evidence>
<dbReference type="Proteomes" id="UP000062043">
    <property type="component" value="Chromosome"/>
</dbReference>
<dbReference type="STRING" id="1432656.X802_03275"/>
<dbReference type="PATRIC" id="fig|1432656.3.peg.632"/>
<sequence>MIEFTIFILRALVVLPIALALRDIITSINEIYPFLPALPFIDPDLAALILSLLIVLIPALLGRPGFVIKLTLVVYLMVPIILGTLQNLMAAFGIDYTFPRIEVKTVHLVYMIFALIFVVLLEEVERKYRLMKGWEVEGLDSALHFQLAAGVVGLVISGALAMFYVRSQVLELTLPEYSLLAVIMAIGPVVALGILPPKSKKTVLVVKDTAEVGPSYEIYPRERDGKIEIEIRDSGVRQERELVHSFEIKAVPKEVVLKVGERVKPLTKSGEVVVDGVRYVVYSSRDEKVFKP</sequence>
<name>A0A0X1KN70_9EURY</name>
<evidence type="ECO:0000313" key="3">
    <source>
        <dbReference type="Proteomes" id="UP000062043"/>
    </source>
</evidence>